<dbReference type="AlphaFoldDB" id="W9Y9H6"/>
<dbReference type="HOGENOM" id="CLU_513858_0_0_1"/>
<dbReference type="GeneID" id="19167384"/>
<keyword evidence="3" id="KW-1185">Reference proteome</keyword>
<name>W9Y9H6_9EURO</name>
<dbReference type="Proteomes" id="UP000019478">
    <property type="component" value="Unassembled WGS sequence"/>
</dbReference>
<dbReference type="EMBL" id="AMGY01000003">
    <property type="protein sequence ID" value="EXJ86305.1"/>
    <property type="molecule type" value="Genomic_DNA"/>
</dbReference>
<reference evidence="2 3" key="1">
    <citation type="submission" date="2013-03" db="EMBL/GenBank/DDBJ databases">
        <title>The Genome Sequence of Capronia epimyces CBS 606.96.</title>
        <authorList>
            <consortium name="The Broad Institute Genomics Platform"/>
            <person name="Cuomo C."/>
            <person name="de Hoog S."/>
            <person name="Gorbushina A."/>
            <person name="Walker B."/>
            <person name="Young S.K."/>
            <person name="Zeng Q."/>
            <person name="Gargeya S."/>
            <person name="Fitzgerald M."/>
            <person name="Haas B."/>
            <person name="Abouelleil A."/>
            <person name="Allen A.W."/>
            <person name="Alvarado L."/>
            <person name="Arachchi H.M."/>
            <person name="Berlin A.M."/>
            <person name="Chapman S.B."/>
            <person name="Gainer-Dewar J."/>
            <person name="Goldberg J."/>
            <person name="Griggs A."/>
            <person name="Gujja S."/>
            <person name="Hansen M."/>
            <person name="Howarth C."/>
            <person name="Imamovic A."/>
            <person name="Ireland A."/>
            <person name="Larimer J."/>
            <person name="McCowan C."/>
            <person name="Murphy C."/>
            <person name="Pearson M."/>
            <person name="Poon T.W."/>
            <person name="Priest M."/>
            <person name="Roberts A."/>
            <person name="Saif S."/>
            <person name="Shea T."/>
            <person name="Sisk P."/>
            <person name="Sykes S."/>
            <person name="Wortman J."/>
            <person name="Nusbaum C."/>
            <person name="Birren B."/>
        </authorList>
    </citation>
    <scope>NUCLEOTIDE SEQUENCE [LARGE SCALE GENOMIC DNA]</scope>
    <source>
        <strain evidence="2 3">CBS 606.96</strain>
    </source>
</reference>
<organism evidence="2 3">
    <name type="scientific">Capronia epimyces CBS 606.96</name>
    <dbReference type="NCBI Taxonomy" id="1182542"/>
    <lineage>
        <taxon>Eukaryota</taxon>
        <taxon>Fungi</taxon>
        <taxon>Dikarya</taxon>
        <taxon>Ascomycota</taxon>
        <taxon>Pezizomycotina</taxon>
        <taxon>Eurotiomycetes</taxon>
        <taxon>Chaetothyriomycetidae</taxon>
        <taxon>Chaetothyriales</taxon>
        <taxon>Herpotrichiellaceae</taxon>
        <taxon>Capronia</taxon>
    </lineage>
</organism>
<comment type="caution">
    <text evidence="2">The sequence shown here is derived from an EMBL/GenBank/DDBJ whole genome shotgun (WGS) entry which is preliminary data.</text>
</comment>
<evidence type="ECO:0008006" key="4">
    <source>
        <dbReference type="Google" id="ProtNLM"/>
    </source>
</evidence>
<dbReference type="RefSeq" id="XP_007731584.1">
    <property type="nucleotide sequence ID" value="XM_007733394.1"/>
</dbReference>
<sequence length="530" mass="58448">MSSLRCPQCRYQAGSLQHQIGQDFRGPHPRLALAAAATTAPNAADLTTLMNSPFVASYAFNPLHPVRIAELGASSLGFPDDFPILNDSGIQTHEALHTYMTRDISHNVGINHSSQTAIDPTTSQWLLVASADRLTLSATLAFWSLIEQGWNPSPKMKNYCLKVQSHLISLLQDYINSQSGLSTLQSILFAASTHLMCVNIFGKDDYDQRRRLMDGLEQLVRENGGFEFLRQTLPDSVIQNLLWTDLQVAYLNLSAPRFRSMELPAIPASMRIYDVGTIDAAYWRCCSPDVLSSVKPFRLLILYRQGSALRPASHSEFQYLIALFRYIDVQLGIVLARHHDTISSSECISICMALLRIRGVTRWKDHDRIAQGLLACLENALRPGLEPWIRSDSLPCLAWICVVALFSGVAEQSRQFFLQLLRQCLERQMGPLGPEITHALPTYLGRYIMPLVWPCEIDARLATLGVQLANLSPHLGGGKAFITTPTGGEGKSSSSPTAKSSSSTGSQAGKTYKFVVAQYPGGSDSKAPRP</sequence>
<evidence type="ECO:0000313" key="3">
    <source>
        <dbReference type="Proteomes" id="UP000019478"/>
    </source>
</evidence>
<protein>
    <recommendedName>
        <fullName evidence="4">Transcription factor domain-containing protein</fullName>
    </recommendedName>
</protein>
<evidence type="ECO:0000256" key="1">
    <source>
        <dbReference type="SAM" id="MobiDB-lite"/>
    </source>
</evidence>
<feature type="region of interest" description="Disordered" evidence="1">
    <location>
        <begin position="482"/>
        <end position="509"/>
    </location>
</feature>
<evidence type="ECO:0000313" key="2">
    <source>
        <dbReference type="EMBL" id="EXJ86305.1"/>
    </source>
</evidence>
<accession>W9Y9H6</accession>
<gene>
    <name evidence="2" type="ORF">A1O3_03256</name>
</gene>
<proteinExistence type="predicted"/>
<feature type="compositionally biased region" description="Low complexity" evidence="1">
    <location>
        <begin position="491"/>
        <end position="509"/>
    </location>
</feature>